<evidence type="ECO:0000256" key="1">
    <source>
        <dbReference type="SAM" id="MobiDB-lite"/>
    </source>
</evidence>
<feature type="region of interest" description="Disordered" evidence="1">
    <location>
        <begin position="1"/>
        <end position="34"/>
    </location>
</feature>
<accession>A0A2P7ZDM2</accession>
<protein>
    <submittedName>
        <fullName evidence="2">Uncharacterized protein</fullName>
    </submittedName>
</protein>
<sequence>MTSHMEDPPLARLTTNTQQTWQTNSSNSSSSSATRYALDVEDHSPILVYRWNDGLSIEKTTQHELCQDLDSNRSLRVTKKLIPKRTSYVEVKRHDLFMPYEQEKFREFPNYDSSLASIRLPSNIYWSRNLFGSYDKLFIVSPEMSPANSPSGSFADSDGSGKTDSLSFPHHEDMAAGAEKD</sequence>
<dbReference type="AlphaFoldDB" id="A0A2P7ZDM2"/>
<reference evidence="2 3" key="1">
    <citation type="submission" date="2017-05" db="EMBL/GenBank/DDBJ databases">
        <title>Draft genome sequence of Elsinoe australis.</title>
        <authorList>
            <person name="Cheng Q."/>
        </authorList>
    </citation>
    <scope>NUCLEOTIDE SEQUENCE [LARGE SCALE GENOMIC DNA]</scope>
    <source>
        <strain evidence="2 3">NL1</strain>
    </source>
</reference>
<name>A0A2P7ZDM2_9PEZI</name>
<feature type="compositionally biased region" description="Basic and acidic residues" evidence="1">
    <location>
        <begin position="169"/>
        <end position="181"/>
    </location>
</feature>
<evidence type="ECO:0000313" key="3">
    <source>
        <dbReference type="Proteomes" id="UP000243723"/>
    </source>
</evidence>
<feature type="compositionally biased region" description="Polar residues" evidence="1">
    <location>
        <begin position="146"/>
        <end position="166"/>
    </location>
</feature>
<organism evidence="2 3">
    <name type="scientific">Elsinoe australis</name>
    <dbReference type="NCBI Taxonomy" id="40998"/>
    <lineage>
        <taxon>Eukaryota</taxon>
        <taxon>Fungi</taxon>
        <taxon>Dikarya</taxon>
        <taxon>Ascomycota</taxon>
        <taxon>Pezizomycotina</taxon>
        <taxon>Dothideomycetes</taxon>
        <taxon>Dothideomycetidae</taxon>
        <taxon>Myriangiales</taxon>
        <taxon>Elsinoaceae</taxon>
        <taxon>Elsinoe</taxon>
    </lineage>
</organism>
<feature type="compositionally biased region" description="Low complexity" evidence="1">
    <location>
        <begin position="14"/>
        <end position="32"/>
    </location>
</feature>
<proteinExistence type="predicted"/>
<gene>
    <name evidence="2" type="ORF">B9Z65_5268</name>
</gene>
<feature type="region of interest" description="Disordered" evidence="1">
    <location>
        <begin position="144"/>
        <end position="181"/>
    </location>
</feature>
<comment type="caution">
    <text evidence="2">The sequence shown here is derived from an EMBL/GenBank/DDBJ whole genome shotgun (WGS) entry which is preliminary data.</text>
</comment>
<dbReference type="EMBL" id="NHZQ01000236">
    <property type="protein sequence ID" value="PSK46300.1"/>
    <property type="molecule type" value="Genomic_DNA"/>
</dbReference>
<dbReference type="Proteomes" id="UP000243723">
    <property type="component" value="Unassembled WGS sequence"/>
</dbReference>
<dbReference type="OrthoDB" id="3913028at2759"/>
<evidence type="ECO:0000313" key="2">
    <source>
        <dbReference type="EMBL" id="PSK46300.1"/>
    </source>
</evidence>
<keyword evidence="3" id="KW-1185">Reference proteome</keyword>